<accession>A0A8K1GWY5</accession>
<reference evidence="2" key="1">
    <citation type="submission" date="2019-04" db="EMBL/GenBank/DDBJ databases">
        <title>Genome assembly of Zosterops borbonicus 15179.</title>
        <authorList>
            <person name="Leroy T."/>
            <person name="Anselmetti Y."/>
            <person name="Tilak M.-K."/>
            <person name="Nabholz B."/>
        </authorList>
    </citation>
    <scope>NUCLEOTIDE SEQUENCE</scope>
    <source>
        <strain evidence="2">HGM_15179</strain>
        <tissue evidence="2">Muscle</tissue>
    </source>
</reference>
<proteinExistence type="predicted"/>
<dbReference type="AlphaFoldDB" id="A0A8K1GWY5"/>
<keyword evidence="3" id="KW-1185">Reference proteome</keyword>
<dbReference type="EMBL" id="SWJQ01000006">
    <property type="protein sequence ID" value="TRZ26736.1"/>
    <property type="molecule type" value="Genomic_DNA"/>
</dbReference>
<gene>
    <name evidence="2" type="ORF">HGM15179_000347</name>
</gene>
<name>A0A8K1GWY5_9PASS</name>
<evidence type="ECO:0000256" key="1">
    <source>
        <dbReference type="SAM" id="MobiDB-lite"/>
    </source>
</evidence>
<protein>
    <submittedName>
        <fullName evidence="2">Uncharacterized protein</fullName>
    </submittedName>
</protein>
<dbReference type="Proteomes" id="UP000796761">
    <property type="component" value="Unassembled WGS sequence"/>
</dbReference>
<feature type="region of interest" description="Disordered" evidence="1">
    <location>
        <begin position="183"/>
        <end position="208"/>
    </location>
</feature>
<sequence>MGCAKADGERGKSFFSLEKPKQLKCIDLKWLVTLDKSSGTLRTQMKIRKEENKSDKEKIGFMVVVERPEGRKEEYLKERRNSGKFYHTPEPYSFQKLAFGNNFFWHPAWPRSELMISRCWIKPTVINIQHLCFNQGERRKGQSREMMSLENKSEQQPLVKKEVTKDSAQFLNACWVLPKALSRDERREEKRREEKRREEKRRECRSGV</sequence>
<comment type="caution">
    <text evidence="2">The sequence shown here is derived from an EMBL/GenBank/DDBJ whole genome shotgun (WGS) entry which is preliminary data.</text>
</comment>
<evidence type="ECO:0000313" key="3">
    <source>
        <dbReference type="Proteomes" id="UP000796761"/>
    </source>
</evidence>
<evidence type="ECO:0000313" key="2">
    <source>
        <dbReference type="EMBL" id="TRZ26736.1"/>
    </source>
</evidence>
<organism evidence="2 3">
    <name type="scientific">Zosterops borbonicus</name>
    <dbReference type="NCBI Taxonomy" id="364589"/>
    <lineage>
        <taxon>Eukaryota</taxon>
        <taxon>Metazoa</taxon>
        <taxon>Chordata</taxon>
        <taxon>Craniata</taxon>
        <taxon>Vertebrata</taxon>
        <taxon>Euteleostomi</taxon>
        <taxon>Archelosauria</taxon>
        <taxon>Archosauria</taxon>
        <taxon>Dinosauria</taxon>
        <taxon>Saurischia</taxon>
        <taxon>Theropoda</taxon>
        <taxon>Coelurosauria</taxon>
        <taxon>Aves</taxon>
        <taxon>Neognathae</taxon>
        <taxon>Neoaves</taxon>
        <taxon>Telluraves</taxon>
        <taxon>Australaves</taxon>
        <taxon>Passeriformes</taxon>
        <taxon>Sylvioidea</taxon>
        <taxon>Zosteropidae</taxon>
        <taxon>Zosterops</taxon>
    </lineage>
</organism>